<keyword evidence="5 6" id="KW-0472">Membrane</keyword>
<dbReference type="EMBL" id="FXUF01000006">
    <property type="protein sequence ID" value="SMP56765.1"/>
    <property type="molecule type" value="Genomic_DNA"/>
</dbReference>
<dbReference type="AlphaFoldDB" id="A0AA46AJ12"/>
<dbReference type="InterPro" id="IPR050833">
    <property type="entry name" value="Poly_Biosynth_Transport"/>
</dbReference>
<protein>
    <submittedName>
        <fullName evidence="7">Na+-driven multidrug efflux pump</fullName>
    </submittedName>
</protein>
<dbReference type="RefSeq" id="WP_283409276.1">
    <property type="nucleotide sequence ID" value="NZ_FXUF01000006.1"/>
</dbReference>
<feature type="transmembrane region" description="Helical" evidence="6">
    <location>
        <begin position="373"/>
        <end position="392"/>
    </location>
</feature>
<proteinExistence type="predicted"/>
<feature type="transmembrane region" description="Helical" evidence="6">
    <location>
        <begin position="83"/>
        <end position="107"/>
    </location>
</feature>
<dbReference type="GO" id="GO:0005886">
    <property type="term" value="C:plasma membrane"/>
    <property type="evidence" value="ECO:0007669"/>
    <property type="project" value="UniProtKB-SubCell"/>
</dbReference>
<dbReference type="Pfam" id="PF01943">
    <property type="entry name" value="Polysacc_synt"/>
    <property type="match status" value="1"/>
</dbReference>
<keyword evidence="4 6" id="KW-1133">Transmembrane helix</keyword>
<dbReference type="PANTHER" id="PTHR30250">
    <property type="entry name" value="PST FAMILY PREDICTED COLANIC ACID TRANSPORTER"/>
    <property type="match status" value="1"/>
</dbReference>
<accession>A0AA46AJ12</accession>
<feature type="transmembrane region" description="Helical" evidence="6">
    <location>
        <begin position="466"/>
        <end position="485"/>
    </location>
</feature>
<keyword evidence="8" id="KW-1185">Reference proteome</keyword>
<feature type="transmembrane region" description="Helical" evidence="6">
    <location>
        <begin position="266"/>
        <end position="289"/>
    </location>
</feature>
<evidence type="ECO:0000256" key="1">
    <source>
        <dbReference type="ARBA" id="ARBA00004651"/>
    </source>
</evidence>
<feature type="transmembrane region" description="Helical" evidence="6">
    <location>
        <begin position="119"/>
        <end position="140"/>
    </location>
</feature>
<sequence>MRFIQKNKNTVISLINVLVSAIQSLWLLGYVQKIMDVEAYGYIAVITSFVNMAHIVTIVFTTFTARYVSLELHKKRINKANEYFNASFFGLLLISGIMVIIFSMLAVSARMWLNVSDQYVSQVQLLLLLIGGSFIVTTFSTPMKAGVYYANKTYIMHGLQVLSYLGRIIFALVLYGYFPAKLWYAYIGSFVIDTISLFVYFSIYKKLMPGIKITWTSFSAGAMKDIISSGLWMSINKIGAVLLANINVIIMSTLISVYITGVYATIVQFVSLIGVLTMTLLSTFVPNIYRFYADDDIEKFREYVSKCVKIISITNGFIVGGMLVFQKYLLSLFISNDYMDHNFIIILTLIYIPLAFSANVLEQVLIAYNKFKIPAISQLIAGAANIVLILLISKLLNIGIYGILISTIVVAVVRDVFFIPLYTNAVTLYQAKDYYRSVLFGIITCVYTVVISRIMVSIKAPSSWEIFIIEVFLVSVLFVAFYFVISSKQETQFLITNLKGG</sequence>
<gene>
    <name evidence="7" type="ORF">SAMN06296020_106108</name>
</gene>
<feature type="transmembrane region" description="Helical" evidence="6">
    <location>
        <begin position="398"/>
        <end position="422"/>
    </location>
</feature>
<dbReference type="CDD" id="cd12082">
    <property type="entry name" value="MATE_like"/>
    <property type="match status" value="1"/>
</dbReference>
<feature type="transmembrane region" description="Helical" evidence="6">
    <location>
        <begin position="342"/>
        <end position="361"/>
    </location>
</feature>
<reference evidence="7" key="1">
    <citation type="submission" date="2017-05" db="EMBL/GenBank/DDBJ databases">
        <authorList>
            <person name="Varghese N."/>
            <person name="Submissions S."/>
        </authorList>
    </citation>
    <scope>NUCLEOTIDE SEQUENCE</scope>
    <source>
        <strain evidence="7">Su22</strain>
    </source>
</reference>
<feature type="transmembrane region" description="Helical" evidence="6">
    <location>
        <begin position="12"/>
        <end position="30"/>
    </location>
</feature>
<organism evidence="7 8">
    <name type="scientific">Anoxynatronum buryatiense</name>
    <dbReference type="NCBI Taxonomy" id="489973"/>
    <lineage>
        <taxon>Bacteria</taxon>
        <taxon>Bacillati</taxon>
        <taxon>Bacillota</taxon>
        <taxon>Clostridia</taxon>
        <taxon>Eubacteriales</taxon>
        <taxon>Clostridiaceae</taxon>
        <taxon>Anoxynatronum</taxon>
    </lineage>
</organism>
<evidence type="ECO:0000256" key="2">
    <source>
        <dbReference type="ARBA" id="ARBA00022475"/>
    </source>
</evidence>
<keyword evidence="2" id="KW-1003">Cell membrane</keyword>
<feature type="transmembrane region" description="Helical" evidence="6">
    <location>
        <begin position="42"/>
        <end position="63"/>
    </location>
</feature>
<keyword evidence="3 6" id="KW-0812">Transmembrane</keyword>
<feature type="transmembrane region" description="Helical" evidence="6">
    <location>
        <begin position="434"/>
        <end position="454"/>
    </location>
</feature>
<evidence type="ECO:0000313" key="7">
    <source>
        <dbReference type="EMBL" id="SMP56765.1"/>
    </source>
</evidence>
<evidence type="ECO:0000256" key="3">
    <source>
        <dbReference type="ARBA" id="ARBA00022692"/>
    </source>
</evidence>
<evidence type="ECO:0000313" key="8">
    <source>
        <dbReference type="Proteomes" id="UP001158066"/>
    </source>
</evidence>
<feature type="transmembrane region" description="Helical" evidence="6">
    <location>
        <begin position="184"/>
        <end position="203"/>
    </location>
</feature>
<comment type="subcellular location">
    <subcellularLocation>
        <location evidence="1">Cell membrane</location>
        <topology evidence="1">Multi-pass membrane protein</topology>
    </subcellularLocation>
</comment>
<dbReference type="PANTHER" id="PTHR30250:SF26">
    <property type="entry name" value="PSMA PROTEIN"/>
    <property type="match status" value="1"/>
</dbReference>
<evidence type="ECO:0000256" key="4">
    <source>
        <dbReference type="ARBA" id="ARBA00022989"/>
    </source>
</evidence>
<dbReference type="Proteomes" id="UP001158066">
    <property type="component" value="Unassembled WGS sequence"/>
</dbReference>
<name>A0AA46AJ12_9CLOT</name>
<dbReference type="InterPro" id="IPR002797">
    <property type="entry name" value="Polysacc_synth"/>
</dbReference>
<evidence type="ECO:0000256" key="6">
    <source>
        <dbReference type="SAM" id="Phobius"/>
    </source>
</evidence>
<feature type="transmembrane region" description="Helical" evidence="6">
    <location>
        <begin position="161"/>
        <end position="178"/>
    </location>
</feature>
<comment type="caution">
    <text evidence="7">The sequence shown here is derived from an EMBL/GenBank/DDBJ whole genome shotgun (WGS) entry which is preliminary data.</text>
</comment>
<evidence type="ECO:0000256" key="5">
    <source>
        <dbReference type="ARBA" id="ARBA00023136"/>
    </source>
</evidence>
<feature type="transmembrane region" description="Helical" evidence="6">
    <location>
        <begin position="238"/>
        <end position="260"/>
    </location>
</feature>
<feature type="transmembrane region" description="Helical" evidence="6">
    <location>
        <begin position="310"/>
        <end position="330"/>
    </location>
</feature>